<keyword evidence="2" id="KW-0858">Xylan degradation</keyword>
<dbReference type="PANTHER" id="PTHR43772">
    <property type="entry name" value="ENDO-1,4-BETA-XYLANASE"/>
    <property type="match status" value="1"/>
</dbReference>
<dbReference type="OrthoDB" id="9794572at2"/>
<dbReference type="Proteomes" id="UP000219452">
    <property type="component" value="Unassembled WGS sequence"/>
</dbReference>
<accession>A0A286FIP8</accession>
<dbReference type="SUPFAM" id="SSF75005">
    <property type="entry name" value="Arabinanase/levansucrase/invertase"/>
    <property type="match status" value="1"/>
</dbReference>
<dbReference type="InterPro" id="IPR023296">
    <property type="entry name" value="Glyco_hydro_beta-prop_sf"/>
</dbReference>
<dbReference type="Gene3D" id="2.115.10.20">
    <property type="entry name" value="Glycosyl hydrolase domain, family 43"/>
    <property type="match status" value="1"/>
</dbReference>
<evidence type="ECO:0000256" key="5">
    <source>
        <dbReference type="ARBA" id="ARBA00023295"/>
    </source>
</evidence>
<evidence type="ECO:0000256" key="1">
    <source>
        <dbReference type="ARBA" id="ARBA00009865"/>
    </source>
</evidence>
<dbReference type="PANTHER" id="PTHR43772:SF2">
    <property type="entry name" value="PUTATIVE (AFU_ORTHOLOGUE AFUA_2G04480)-RELATED"/>
    <property type="match status" value="1"/>
</dbReference>
<keyword evidence="5 6" id="KW-0326">Glycosidase</keyword>
<evidence type="ECO:0000256" key="4">
    <source>
        <dbReference type="ARBA" id="ARBA00023277"/>
    </source>
</evidence>
<dbReference type="CDD" id="cd08994">
    <property type="entry name" value="GH43_62_32_68_117_130-like"/>
    <property type="match status" value="1"/>
</dbReference>
<dbReference type="GO" id="GO:0045493">
    <property type="term" value="P:xylan catabolic process"/>
    <property type="evidence" value="ECO:0007669"/>
    <property type="project" value="UniProtKB-KW"/>
</dbReference>
<keyword evidence="3 6" id="KW-0378">Hydrolase</keyword>
<keyword evidence="8" id="KW-1185">Reference proteome</keyword>
<keyword evidence="4" id="KW-0119">Carbohydrate metabolism</keyword>
<gene>
    <name evidence="7" type="ORF">SAMN06269250_2278</name>
</gene>
<reference evidence="8" key="1">
    <citation type="submission" date="2017-09" db="EMBL/GenBank/DDBJ databases">
        <authorList>
            <person name="Varghese N."/>
            <person name="Submissions S."/>
        </authorList>
    </citation>
    <scope>NUCLEOTIDE SEQUENCE [LARGE SCALE GENOMIC DNA]</scope>
    <source>
        <strain evidence="8">DSM 29961</strain>
    </source>
</reference>
<evidence type="ECO:0000256" key="3">
    <source>
        <dbReference type="ARBA" id="ARBA00022801"/>
    </source>
</evidence>
<dbReference type="RefSeq" id="WP_097125810.1">
    <property type="nucleotide sequence ID" value="NZ_OCNH01000001.1"/>
</dbReference>
<keyword evidence="2" id="KW-0624">Polysaccharide degradation</keyword>
<protein>
    <submittedName>
        <fullName evidence="7">Glycosyl hydrolases family 43</fullName>
    </submittedName>
</protein>
<dbReference type="AlphaFoldDB" id="A0A286FIP8"/>
<evidence type="ECO:0000256" key="2">
    <source>
        <dbReference type="ARBA" id="ARBA00022651"/>
    </source>
</evidence>
<name>A0A286FIP8_9BACT</name>
<dbReference type="GO" id="GO:0004553">
    <property type="term" value="F:hydrolase activity, hydrolyzing O-glycosyl compounds"/>
    <property type="evidence" value="ECO:0007669"/>
    <property type="project" value="InterPro"/>
</dbReference>
<comment type="similarity">
    <text evidence="1 6">Belongs to the glycosyl hydrolase 43 family.</text>
</comment>
<evidence type="ECO:0000256" key="6">
    <source>
        <dbReference type="RuleBase" id="RU361187"/>
    </source>
</evidence>
<dbReference type="InterPro" id="IPR006710">
    <property type="entry name" value="Glyco_hydro_43"/>
</dbReference>
<dbReference type="InterPro" id="IPR052176">
    <property type="entry name" value="Glycosyl_Hydrlase_43_Enz"/>
</dbReference>
<dbReference type="Pfam" id="PF04616">
    <property type="entry name" value="Glyco_hydro_43"/>
    <property type="match status" value="1"/>
</dbReference>
<sequence length="380" mass="42645">MTDRRTFLASAAGLFLTGSAMGSLRQSSPDPTSSLPDSLNLNALMQPVQPRSVLRDPNWFIWGGGMVRTSDGVCHMLFARWPRKEGFNAWVTHSEIAHATSNDPLGPWTVTGPIFERRPGFWDADNLHNPLIQEFDGKYYLYYSGNFGPRNGTKDGWWIHRNNQRLGVAVADHPAGPWKRFDKPLLDRTPGSFDGLLVNSPTVARNQAGQYVMVYKGVSEGPMPFGGKVRMGLATATNPLGPWKKENITLFDHPTEPFPTDDNFIWYQPTGNGAGRFYAIVKDYRGFYTKQARPDSVEKESLVLFTSETGRDWTLAAHPFVSDFHLRWANGSVSDRLHRLDQPQVWLENGKPSVLFLAVKAKDDADDSDLSYNIQIKLKA</sequence>
<evidence type="ECO:0000313" key="7">
    <source>
        <dbReference type="EMBL" id="SOD82849.1"/>
    </source>
</evidence>
<evidence type="ECO:0000313" key="8">
    <source>
        <dbReference type="Proteomes" id="UP000219452"/>
    </source>
</evidence>
<organism evidence="7 8">
    <name type="scientific">Spirosoma fluviale</name>
    <dbReference type="NCBI Taxonomy" id="1597977"/>
    <lineage>
        <taxon>Bacteria</taxon>
        <taxon>Pseudomonadati</taxon>
        <taxon>Bacteroidota</taxon>
        <taxon>Cytophagia</taxon>
        <taxon>Cytophagales</taxon>
        <taxon>Cytophagaceae</taxon>
        <taxon>Spirosoma</taxon>
    </lineage>
</organism>
<dbReference type="EMBL" id="OCNH01000001">
    <property type="protein sequence ID" value="SOD82849.1"/>
    <property type="molecule type" value="Genomic_DNA"/>
</dbReference>
<proteinExistence type="inferred from homology"/>